<sequence>MKALIYTGPQALTYGDAPVPVAEPGELLIKVAAVGICGSDMHAYHGHDERRPPPLVLGHEAAGVIANGPRRGERVTVNPLVTCGRCEACIDGSSHLCLHRQIISMPPCPGAFAEYVTIPERNVLPIPDDMTFAVAALAEPLAVAWHAVRIGVEALHRPLPTAVCCVLGGGAIGLGAALVLDRFGAHDIRLGEPNPQRRATAAAAGPISAYAPGSAGEPPPGSVDL</sequence>
<evidence type="ECO:0000313" key="3">
    <source>
        <dbReference type="EMBL" id="MCF3948303.1"/>
    </source>
</evidence>
<organism evidence="3 4">
    <name type="scientific">Acidiphilium iwatense</name>
    <dbReference type="NCBI Taxonomy" id="768198"/>
    <lineage>
        <taxon>Bacteria</taxon>
        <taxon>Pseudomonadati</taxon>
        <taxon>Pseudomonadota</taxon>
        <taxon>Alphaproteobacteria</taxon>
        <taxon>Acetobacterales</taxon>
        <taxon>Acidocellaceae</taxon>
        <taxon>Acidiphilium</taxon>
    </lineage>
</organism>
<dbReference type="RefSeq" id="WP_235705589.1">
    <property type="nucleotide sequence ID" value="NZ_JAKGBZ010000046.1"/>
</dbReference>
<dbReference type="InterPro" id="IPR036291">
    <property type="entry name" value="NAD(P)-bd_dom_sf"/>
</dbReference>
<dbReference type="InterPro" id="IPR011032">
    <property type="entry name" value="GroES-like_sf"/>
</dbReference>
<dbReference type="PANTHER" id="PTHR43401">
    <property type="entry name" value="L-THREONINE 3-DEHYDROGENASE"/>
    <property type="match status" value="1"/>
</dbReference>
<dbReference type="InterPro" id="IPR050129">
    <property type="entry name" value="Zn_alcohol_dh"/>
</dbReference>
<dbReference type="PANTHER" id="PTHR43401:SF2">
    <property type="entry name" value="L-THREONINE 3-DEHYDROGENASE"/>
    <property type="match status" value="1"/>
</dbReference>
<comment type="caution">
    <text evidence="3">The sequence shown here is derived from an EMBL/GenBank/DDBJ whole genome shotgun (WGS) entry which is preliminary data.</text>
</comment>
<gene>
    <name evidence="3" type="ORF">L2A60_16640</name>
</gene>
<keyword evidence="1" id="KW-0560">Oxidoreductase</keyword>
<evidence type="ECO:0000259" key="2">
    <source>
        <dbReference type="Pfam" id="PF08240"/>
    </source>
</evidence>
<dbReference type="Proteomes" id="UP001521209">
    <property type="component" value="Unassembled WGS sequence"/>
</dbReference>
<evidence type="ECO:0000313" key="4">
    <source>
        <dbReference type="Proteomes" id="UP001521209"/>
    </source>
</evidence>
<reference evidence="3 4" key="1">
    <citation type="submission" date="2022-01" db="EMBL/GenBank/DDBJ databases">
        <authorList>
            <person name="Won M."/>
            <person name="Kim S.-J."/>
            <person name="Kwon S.-W."/>
        </authorList>
    </citation>
    <scope>NUCLEOTIDE SEQUENCE [LARGE SCALE GENOMIC DNA]</scope>
    <source>
        <strain evidence="3 4">KCTC 23505</strain>
    </source>
</reference>
<feature type="domain" description="Alcohol dehydrogenase-like N-terminal" evidence="2">
    <location>
        <begin position="24"/>
        <end position="128"/>
    </location>
</feature>
<keyword evidence="4" id="KW-1185">Reference proteome</keyword>
<dbReference type="Gene3D" id="3.40.50.720">
    <property type="entry name" value="NAD(P)-binding Rossmann-like Domain"/>
    <property type="match status" value="1"/>
</dbReference>
<dbReference type="Pfam" id="PF08240">
    <property type="entry name" value="ADH_N"/>
    <property type="match status" value="1"/>
</dbReference>
<dbReference type="SUPFAM" id="SSF51735">
    <property type="entry name" value="NAD(P)-binding Rossmann-fold domains"/>
    <property type="match status" value="1"/>
</dbReference>
<dbReference type="SUPFAM" id="SSF50129">
    <property type="entry name" value="GroES-like"/>
    <property type="match status" value="1"/>
</dbReference>
<proteinExistence type="predicted"/>
<name>A0ABS9E1S6_9PROT</name>
<protein>
    <submittedName>
        <fullName evidence="3">Alcohol dehydrogenase catalytic domain-containing protein</fullName>
    </submittedName>
</protein>
<dbReference type="Gene3D" id="3.90.180.10">
    <property type="entry name" value="Medium-chain alcohol dehydrogenases, catalytic domain"/>
    <property type="match status" value="1"/>
</dbReference>
<dbReference type="EMBL" id="JAKGBZ010000046">
    <property type="protein sequence ID" value="MCF3948303.1"/>
    <property type="molecule type" value="Genomic_DNA"/>
</dbReference>
<dbReference type="InterPro" id="IPR013154">
    <property type="entry name" value="ADH-like_N"/>
</dbReference>
<accession>A0ABS9E1S6</accession>
<evidence type="ECO:0000256" key="1">
    <source>
        <dbReference type="ARBA" id="ARBA00023002"/>
    </source>
</evidence>